<evidence type="ECO:0000256" key="11">
    <source>
        <dbReference type="HAMAP-Rule" id="MF_01023"/>
    </source>
</evidence>
<evidence type="ECO:0000256" key="2">
    <source>
        <dbReference type="ARBA" id="ARBA00005011"/>
    </source>
</evidence>
<dbReference type="EC" id="2.6.1.9" evidence="11"/>
<dbReference type="Gene3D" id="3.40.640.10">
    <property type="entry name" value="Type I PLP-dependent aspartate aminotransferase-like (Major domain)"/>
    <property type="match status" value="1"/>
</dbReference>
<comment type="caution">
    <text evidence="13">The sequence shown here is derived from an EMBL/GenBank/DDBJ whole genome shotgun (WGS) entry which is preliminary data.</text>
</comment>
<dbReference type="InterPro" id="IPR001917">
    <property type="entry name" value="Aminotrans_II_pyridoxalP_BS"/>
</dbReference>
<dbReference type="InterPro" id="IPR015422">
    <property type="entry name" value="PyrdxlP-dep_Trfase_small"/>
</dbReference>
<dbReference type="InterPro" id="IPR015424">
    <property type="entry name" value="PyrdxlP-dep_Trfase"/>
</dbReference>
<reference evidence="14" key="1">
    <citation type="journal article" date="2019" name="Int. J. Syst. Evol. Microbiol.">
        <title>The Global Catalogue of Microorganisms (GCM) 10K type strain sequencing project: providing services to taxonomists for standard genome sequencing and annotation.</title>
        <authorList>
            <consortium name="The Broad Institute Genomics Platform"/>
            <consortium name="The Broad Institute Genome Sequencing Center for Infectious Disease"/>
            <person name="Wu L."/>
            <person name="Ma J."/>
        </authorList>
    </citation>
    <scope>NUCLEOTIDE SEQUENCE [LARGE SCALE GENOMIC DNA]</scope>
    <source>
        <strain evidence="14">JCM 18401</strain>
    </source>
</reference>
<comment type="cofactor">
    <cofactor evidence="1 11">
        <name>pyridoxal 5'-phosphate</name>
        <dbReference type="ChEBI" id="CHEBI:597326"/>
    </cofactor>
</comment>
<evidence type="ECO:0000256" key="7">
    <source>
        <dbReference type="ARBA" id="ARBA00022679"/>
    </source>
</evidence>
<dbReference type="SUPFAM" id="SSF53383">
    <property type="entry name" value="PLP-dependent transferases"/>
    <property type="match status" value="1"/>
</dbReference>
<feature type="domain" description="Aminotransferase class I/classII large" evidence="12">
    <location>
        <begin position="50"/>
        <end position="351"/>
    </location>
</feature>
<keyword evidence="7 11" id="KW-0808">Transferase</keyword>
<dbReference type="PANTHER" id="PTHR42885:SF2">
    <property type="entry name" value="HISTIDINOL-PHOSPHATE AMINOTRANSFERASE"/>
    <property type="match status" value="1"/>
</dbReference>
<dbReference type="Gene3D" id="3.90.1150.10">
    <property type="entry name" value="Aspartate Aminotransferase, domain 1"/>
    <property type="match status" value="1"/>
</dbReference>
<dbReference type="PANTHER" id="PTHR42885">
    <property type="entry name" value="HISTIDINOL-PHOSPHATE AMINOTRANSFERASE-RELATED"/>
    <property type="match status" value="1"/>
</dbReference>
<keyword evidence="9 11" id="KW-0368">Histidine biosynthesis</keyword>
<dbReference type="RefSeq" id="WP_345335215.1">
    <property type="nucleotide sequence ID" value="NZ_BAABJZ010000065.1"/>
</dbReference>
<gene>
    <name evidence="13" type="primary">hisC_1</name>
    <name evidence="11" type="synonym">hisC</name>
    <name evidence="13" type="ORF">GCM10023333_19790</name>
</gene>
<dbReference type="InterPro" id="IPR015421">
    <property type="entry name" value="PyrdxlP-dep_Trfase_major"/>
</dbReference>
<name>A0ABP9ETW9_9GAMM</name>
<comment type="subunit">
    <text evidence="4 11">Homodimer.</text>
</comment>
<proteinExistence type="inferred from homology"/>
<organism evidence="13 14">
    <name type="scientific">Ferrimonas pelagia</name>
    <dbReference type="NCBI Taxonomy" id="1177826"/>
    <lineage>
        <taxon>Bacteria</taxon>
        <taxon>Pseudomonadati</taxon>
        <taxon>Pseudomonadota</taxon>
        <taxon>Gammaproteobacteria</taxon>
        <taxon>Alteromonadales</taxon>
        <taxon>Ferrimonadaceae</taxon>
        <taxon>Ferrimonas</taxon>
    </lineage>
</organism>
<evidence type="ECO:0000256" key="4">
    <source>
        <dbReference type="ARBA" id="ARBA00011738"/>
    </source>
</evidence>
<keyword evidence="6 11" id="KW-0028">Amino-acid biosynthesis</keyword>
<comment type="catalytic activity">
    <reaction evidence="10 11">
        <text>L-histidinol phosphate + 2-oxoglutarate = 3-(imidazol-4-yl)-2-oxopropyl phosphate + L-glutamate</text>
        <dbReference type="Rhea" id="RHEA:23744"/>
        <dbReference type="ChEBI" id="CHEBI:16810"/>
        <dbReference type="ChEBI" id="CHEBI:29985"/>
        <dbReference type="ChEBI" id="CHEBI:57766"/>
        <dbReference type="ChEBI" id="CHEBI:57980"/>
        <dbReference type="EC" id="2.6.1.9"/>
    </reaction>
</comment>
<evidence type="ECO:0000256" key="6">
    <source>
        <dbReference type="ARBA" id="ARBA00022605"/>
    </source>
</evidence>
<evidence type="ECO:0000256" key="10">
    <source>
        <dbReference type="ARBA" id="ARBA00047481"/>
    </source>
</evidence>
<keyword evidence="5 11" id="KW-0032">Aminotransferase</keyword>
<sequence>MDNQAQAVAKRLVRPEIAALVPYASARREVQGGEVWLNANESPWNNANVVGVNRYPDCQPESVRSAYATYSQLPSEQVLITRGADEGIDLLFRAFCRPGVDSVATCGPSYGMYAISAATNAVACRTLEWAEGYQLPSDFAEQVSDCKLVFVCNPNNPSGTVIAKERLIELAAQLPDSLLVVDEAYIEFCPELSMADAIAQCPNLVVLRTLSKAFALAGARCGFTLANNAIIQVLEKVIAPYPVPEPVAQLAAEALSPEGLKRMHTQVAQLNARRNSLALRLSCLPGVESVIPSQANFILFKVSLARACYDALVEQGLLIRAYSNPALANWLRISIGADSEIARVESALKAITKELTSKANNKIEKDTARIKAGAAAKETQL</sequence>
<dbReference type="CDD" id="cd00609">
    <property type="entry name" value="AAT_like"/>
    <property type="match status" value="1"/>
</dbReference>
<evidence type="ECO:0000256" key="8">
    <source>
        <dbReference type="ARBA" id="ARBA00022898"/>
    </source>
</evidence>
<evidence type="ECO:0000256" key="9">
    <source>
        <dbReference type="ARBA" id="ARBA00023102"/>
    </source>
</evidence>
<evidence type="ECO:0000256" key="5">
    <source>
        <dbReference type="ARBA" id="ARBA00022576"/>
    </source>
</evidence>
<comment type="pathway">
    <text evidence="2 11">Amino-acid biosynthesis; L-histidine biosynthesis; L-histidine from 5-phospho-alpha-D-ribose 1-diphosphate: step 7/9.</text>
</comment>
<dbReference type="NCBIfam" id="TIGR01141">
    <property type="entry name" value="hisC"/>
    <property type="match status" value="1"/>
</dbReference>
<dbReference type="PROSITE" id="PS00599">
    <property type="entry name" value="AA_TRANSFER_CLASS_2"/>
    <property type="match status" value="1"/>
</dbReference>
<dbReference type="Pfam" id="PF00155">
    <property type="entry name" value="Aminotran_1_2"/>
    <property type="match status" value="1"/>
</dbReference>
<keyword evidence="8 11" id="KW-0663">Pyridoxal phosphate</keyword>
<evidence type="ECO:0000313" key="14">
    <source>
        <dbReference type="Proteomes" id="UP001499988"/>
    </source>
</evidence>
<dbReference type="InterPro" id="IPR005861">
    <property type="entry name" value="HisP_aminotrans"/>
</dbReference>
<protein>
    <recommendedName>
        <fullName evidence="11">Histidinol-phosphate aminotransferase</fullName>
        <ecNumber evidence="11">2.6.1.9</ecNumber>
    </recommendedName>
    <alternativeName>
        <fullName evidence="11">Imidazole acetol-phosphate transaminase</fullName>
    </alternativeName>
</protein>
<evidence type="ECO:0000313" key="13">
    <source>
        <dbReference type="EMBL" id="GAA4886486.1"/>
    </source>
</evidence>
<dbReference type="Proteomes" id="UP001499988">
    <property type="component" value="Unassembled WGS sequence"/>
</dbReference>
<accession>A0ABP9ETW9</accession>
<dbReference type="EMBL" id="BAABJZ010000065">
    <property type="protein sequence ID" value="GAA4886486.1"/>
    <property type="molecule type" value="Genomic_DNA"/>
</dbReference>
<comment type="similarity">
    <text evidence="3 11">Belongs to the class-II pyridoxal-phosphate-dependent aminotransferase family. Histidinol-phosphate aminotransferase subfamily.</text>
</comment>
<feature type="modified residue" description="N6-(pyridoxal phosphate)lysine" evidence="11">
    <location>
        <position position="212"/>
    </location>
</feature>
<evidence type="ECO:0000259" key="12">
    <source>
        <dbReference type="Pfam" id="PF00155"/>
    </source>
</evidence>
<dbReference type="InterPro" id="IPR004839">
    <property type="entry name" value="Aminotransferase_I/II_large"/>
</dbReference>
<dbReference type="HAMAP" id="MF_01023">
    <property type="entry name" value="HisC_aminotrans_2"/>
    <property type="match status" value="1"/>
</dbReference>
<evidence type="ECO:0000256" key="1">
    <source>
        <dbReference type="ARBA" id="ARBA00001933"/>
    </source>
</evidence>
<keyword evidence="14" id="KW-1185">Reference proteome</keyword>
<evidence type="ECO:0000256" key="3">
    <source>
        <dbReference type="ARBA" id="ARBA00007970"/>
    </source>
</evidence>